<protein>
    <submittedName>
        <fullName evidence="2">Uncharacterized protein</fullName>
    </submittedName>
</protein>
<evidence type="ECO:0000256" key="1">
    <source>
        <dbReference type="SAM" id="MobiDB-lite"/>
    </source>
</evidence>
<dbReference type="Proteomes" id="UP000291343">
    <property type="component" value="Unassembled WGS sequence"/>
</dbReference>
<feature type="compositionally biased region" description="Polar residues" evidence="1">
    <location>
        <begin position="1"/>
        <end position="20"/>
    </location>
</feature>
<sequence length="66" mass="7455">MRVGASSSHSMSKDGYSTVQPGVRAHSMPTDCQFQNPNPGMEYYFYDRHSPSESHTHPLHHTDHVV</sequence>
<organism evidence="2 3">
    <name type="scientific">Laodelphax striatellus</name>
    <name type="common">Small brown planthopper</name>
    <name type="synonym">Delphax striatella</name>
    <dbReference type="NCBI Taxonomy" id="195883"/>
    <lineage>
        <taxon>Eukaryota</taxon>
        <taxon>Metazoa</taxon>
        <taxon>Ecdysozoa</taxon>
        <taxon>Arthropoda</taxon>
        <taxon>Hexapoda</taxon>
        <taxon>Insecta</taxon>
        <taxon>Pterygota</taxon>
        <taxon>Neoptera</taxon>
        <taxon>Paraneoptera</taxon>
        <taxon>Hemiptera</taxon>
        <taxon>Auchenorrhyncha</taxon>
        <taxon>Fulgoroidea</taxon>
        <taxon>Delphacidae</taxon>
        <taxon>Criomorphinae</taxon>
        <taxon>Laodelphax</taxon>
    </lineage>
</organism>
<gene>
    <name evidence="2" type="ORF">LSTR_LSTR009947</name>
</gene>
<comment type="caution">
    <text evidence="2">The sequence shown here is derived from an EMBL/GenBank/DDBJ whole genome shotgun (WGS) entry which is preliminary data.</text>
</comment>
<feature type="region of interest" description="Disordered" evidence="1">
    <location>
        <begin position="1"/>
        <end position="66"/>
    </location>
</feature>
<feature type="compositionally biased region" description="Basic and acidic residues" evidence="1">
    <location>
        <begin position="45"/>
        <end position="66"/>
    </location>
</feature>
<accession>A0A482XGZ9</accession>
<reference evidence="2 3" key="1">
    <citation type="journal article" date="2017" name="Gigascience">
        <title>Genome sequence of the small brown planthopper, Laodelphax striatellus.</title>
        <authorList>
            <person name="Zhu J."/>
            <person name="Jiang F."/>
            <person name="Wang X."/>
            <person name="Yang P."/>
            <person name="Bao Y."/>
            <person name="Zhao W."/>
            <person name="Wang W."/>
            <person name="Lu H."/>
            <person name="Wang Q."/>
            <person name="Cui N."/>
            <person name="Li J."/>
            <person name="Chen X."/>
            <person name="Luo L."/>
            <person name="Yu J."/>
            <person name="Kang L."/>
            <person name="Cui F."/>
        </authorList>
    </citation>
    <scope>NUCLEOTIDE SEQUENCE [LARGE SCALE GENOMIC DNA]</scope>
    <source>
        <strain evidence="2">Lst14</strain>
    </source>
</reference>
<evidence type="ECO:0000313" key="2">
    <source>
        <dbReference type="EMBL" id="RZF45176.1"/>
    </source>
</evidence>
<dbReference type="AlphaFoldDB" id="A0A482XGZ9"/>
<name>A0A482XGZ9_LAOST</name>
<keyword evidence="3" id="KW-1185">Reference proteome</keyword>
<dbReference type="EMBL" id="QKKF02009716">
    <property type="protein sequence ID" value="RZF45176.1"/>
    <property type="molecule type" value="Genomic_DNA"/>
</dbReference>
<dbReference type="InParanoid" id="A0A482XGZ9"/>
<evidence type="ECO:0000313" key="3">
    <source>
        <dbReference type="Proteomes" id="UP000291343"/>
    </source>
</evidence>
<proteinExistence type="predicted"/>